<dbReference type="InterPro" id="IPR013693">
    <property type="entry name" value="SpoIID/LytB_N"/>
</dbReference>
<dbReference type="NCBIfam" id="TIGR02669">
    <property type="entry name" value="SpoIID_LytB"/>
    <property type="match status" value="1"/>
</dbReference>
<dbReference type="KEGG" id="aaco:K1I37_02925"/>
<protein>
    <submittedName>
        <fullName evidence="2">SpoIID/LytB domain-containing protein</fullName>
    </submittedName>
</protein>
<dbReference type="Pfam" id="PF08486">
    <property type="entry name" value="SpoIID"/>
    <property type="match status" value="1"/>
</dbReference>
<evidence type="ECO:0000313" key="3">
    <source>
        <dbReference type="Proteomes" id="UP000829401"/>
    </source>
</evidence>
<reference evidence="3" key="1">
    <citation type="journal article" date="2022" name="G3 (Bethesda)">
        <title>Unveiling the complete genome sequence of Alicyclobacillus acidoterrestris DSM 3922T, a taint-producing strain.</title>
        <authorList>
            <person name="Leonardo I.C."/>
            <person name="Barreto Crespo M.T."/>
            <person name="Gaspar F.B."/>
        </authorList>
    </citation>
    <scope>NUCLEOTIDE SEQUENCE [LARGE SCALE GENOMIC DNA]</scope>
    <source>
        <strain evidence="3">DSM 3922</strain>
    </source>
</reference>
<gene>
    <name evidence="2" type="ORF">K1I37_02925</name>
</gene>
<sequence length="361" mass="38177">MRQRRFVAVGSKAYQKQRQAPAGPGRQTGDSGPAVTPGEVIRFVVCVALIFFGMIGVPTIVAKLVHRGAMPDVTAWLHTADAKRTVRVYQTSSDTTTSMALNDYVLDVLAAEFSPGAPMASLKAAAVATRTYAIHAMISGAPGGVAAKHDANVTDDSGLDLPLSSQSDIEAEYPSQSLQFLSQLQAAVEETDGLIVTYQQQPILAFMFDVSPGETRTSQAALHQKIPYLTAIACPDDKVDPDATTTHTFTARELGQAFGLNQVDVAKLKLTRASDGFVTAVSSGTKTISGADFSAALNLPSADFTWKSSGGNLTITTHGRGLDLGMSLHEAQALAARGMGWQTIISHFYPGTSIQSDTKVT</sequence>
<proteinExistence type="predicted"/>
<dbReference type="GO" id="GO:0030435">
    <property type="term" value="P:sporulation resulting in formation of a cellular spore"/>
    <property type="evidence" value="ECO:0007669"/>
    <property type="project" value="InterPro"/>
</dbReference>
<dbReference type="EMBL" id="CP080467">
    <property type="protein sequence ID" value="UNO49520.1"/>
    <property type="molecule type" value="Genomic_DNA"/>
</dbReference>
<accession>T0D1Z9</accession>
<name>T0D1Z9_ALIAG</name>
<dbReference type="RefSeq" id="WP_021296842.1">
    <property type="nucleotide sequence ID" value="NZ_AURB01000136.1"/>
</dbReference>
<evidence type="ECO:0000313" key="2">
    <source>
        <dbReference type="EMBL" id="UNO49520.1"/>
    </source>
</evidence>
<dbReference type="eggNOG" id="COG2385">
    <property type="taxonomic scope" value="Bacteria"/>
</dbReference>
<dbReference type="AlphaFoldDB" id="T0D1Z9"/>
<accession>A0A9E6ZS87</accession>
<feature type="domain" description="Sporulation stage II protein D amidase enhancer LytB N-terminal" evidence="1">
    <location>
        <begin position="90"/>
        <end position="198"/>
    </location>
</feature>
<dbReference type="Proteomes" id="UP000829401">
    <property type="component" value="Chromosome"/>
</dbReference>
<dbReference type="STRING" id="1356854.N007_08905"/>
<dbReference type="InterPro" id="IPR013486">
    <property type="entry name" value="SpoIID/LytB"/>
</dbReference>
<evidence type="ECO:0000259" key="1">
    <source>
        <dbReference type="Pfam" id="PF08486"/>
    </source>
</evidence>
<keyword evidence="3" id="KW-1185">Reference proteome</keyword>
<organism evidence="2 3">
    <name type="scientific">Alicyclobacillus acidoterrestris (strain ATCC 49025 / DSM 3922 / CIP 106132 / NCIMB 13137 / GD3B)</name>
    <dbReference type="NCBI Taxonomy" id="1356854"/>
    <lineage>
        <taxon>Bacteria</taxon>
        <taxon>Bacillati</taxon>
        <taxon>Bacillota</taxon>
        <taxon>Bacilli</taxon>
        <taxon>Bacillales</taxon>
        <taxon>Alicyclobacillaceae</taxon>
        <taxon>Alicyclobacillus</taxon>
    </lineage>
</organism>